<dbReference type="OrthoDB" id="2866996at2759"/>
<name>A0A1Z5JCP9_FISSO</name>
<evidence type="ECO:0000313" key="1">
    <source>
        <dbReference type="EMBL" id="GAX11765.1"/>
    </source>
</evidence>
<dbReference type="GO" id="GO:0000175">
    <property type="term" value="F:3'-5'-RNA exonuclease activity"/>
    <property type="evidence" value="ECO:0007669"/>
    <property type="project" value="TreeGrafter"/>
</dbReference>
<dbReference type="PANTHER" id="PTHR12121">
    <property type="entry name" value="CARBON CATABOLITE REPRESSOR PROTEIN 4"/>
    <property type="match status" value="1"/>
</dbReference>
<keyword evidence="2" id="KW-1185">Reference proteome</keyword>
<dbReference type="Proteomes" id="UP000198406">
    <property type="component" value="Unassembled WGS sequence"/>
</dbReference>
<accession>A0A1Z5JCP9</accession>
<reference evidence="1 2" key="1">
    <citation type="journal article" date="2015" name="Plant Cell">
        <title>Oil accumulation by the oleaginous diatom Fistulifera solaris as revealed by the genome and transcriptome.</title>
        <authorList>
            <person name="Tanaka T."/>
            <person name="Maeda Y."/>
            <person name="Veluchamy A."/>
            <person name="Tanaka M."/>
            <person name="Abida H."/>
            <person name="Marechal E."/>
            <person name="Bowler C."/>
            <person name="Muto M."/>
            <person name="Sunaga Y."/>
            <person name="Tanaka M."/>
            <person name="Yoshino T."/>
            <person name="Taniguchi T."/>
            <person name="Fukuda Y."/>
            <person name="Nemoto M."/>
            <person name="Matsumoto M."/>
            <person name="Wong P.S."/>
            <person name="Aburatani S."/>
            <person name="Fujibuchi W."/>
        </authorList>
    </citation>
    <scope>NUCLEOTIDE SEQUENCE [LARGE SCALE GENOMIC DNA]</scope>
    <source>
        <strain evidence="1 2">JPCC DA0580</strain>
    </source>
</reference>
<sequence length="214" mass="24652">MKLRVVTYNVLSSHLSSPNHYTTLNPDHLDPLRRLPIVLQKLESQLKEEKRSVFCLQEVSYDWAGTFHTFFAQRGFHMVTGLYGRKFNGYMGVALAWPTEEFETIDVDISRLSDTRNWPPRDEKTFWSNILETAVAFPFKLLGKKEEKDPWDYAEQRMNVMASVTLKDRTSGTAFCIGTYHMPCAYFAPQVMTIHADVRCFSTVKAIFAGFCIS</sequence>
<dbReference type="InterPro" id="IPR050410">
    <property type="entry name" value="CCR4/nocturin_mRNA_transcr"/>
</dbReference>
<proteinExistence type="predicted"/>
<evidence type="ECO:0000313" key="2">
    <source>
        <dbReference type="Proteomes" id="UP000198406"/>
    </source>
</evidence>
<organism evidence="1 2">
    <name type="scientific">Fistulifera solaris</name>
    <name type="common">Oleaginous diatom</name>
    <dbReference type="NCBI Taxonomy" id="1519565"/>
    <lineage>
        <taxon>Eukaryota</taxon>
        <taxon>Sar</taxon>
        <taxon>Stramenopiles</taxon>
        <taxon>Ochrophyta</taxon>
        <taxon>Bacillariophyta</taxon>
        <taxon>Bacillariophyceae</taxon>
        <taxon>Bacillariophycidae</taxon>
        <taxon>Naviculales</taxon>
        <taxon>Naviculaceae</taxon>
        <taxon>Fistulifera</taxon>
    </lineage>
</organism>
<protein>
    <recommendedName>
        <fullName evidence="3">Endonuclease/exonuclease/phosphatase domain-containing protein</fullName>
    </recommendedName>
</protein>
<dbReference type="PANTHER" id="PTHR12121:SF101">
    <property type="entry name" value="ENDONUCLEASE_EXONUCLEASE_PHOSPHATASE DOMAIN-CONTAINING PROTEIN"/>
    <property type="match status" value="1"/>
</dbReference>
<dbReference type="InterPro" id="IPR036691">
    <property type="entry name" value="Endo/exonu/phosph_ase_sf"/>
</dbReference>
<dbReference type="InParanoid" id="A0A1Z5JCP9"/>
<dbReference type="Gene3D" id="3.60.10.10">
    <property type="entry name" value="Endonuclease/exonuclease/phosphatase"/>
    <property type="match status" value="1"/>
</dbReference>
<gene>
    <name evidence="1" type="ORF">FisN_7Lh146</name>
</gene>
<dbReference type="SUPFAM" id="SSF56219">
    <property type="entry name" value="DNase I-like"/>
    <property type="match status" value="1"/>
</dbReference>
<evidence type="ECO:0008006" key="3">
    <source>
        <dbReference type="Google" id="ProtNLM"/>
    </source>
</evidence>
<dbReference type="EMBL" id="BDSP01000044">
    <property type="protein sequence ID" value="GAX11765.1"/>
    <property type="molecule type" value="Genomic_DNA"/>
</dbReference>
<dbReference type="AlphaFoldDB" id="A0A1Z5JCP9"/>
<comment type="caution">
    <text evidence="1">The sequence shown here is derived from an EMBL/GenBank/DDBJ whole genome shotgun (WGS) entry which is preliminary data.</text>
</comment>